<keyword evidence="3" id="KW-0813">Transport</keyword>
<feature type="transmembrane region" description="Helical" evidence="7">
    <location>
        <begin position="116"/>
        <end position="137"/>
    </location>
</feature>
<evidence type="ECO:0000256" key="2">
    <source>
        <dbReference type="ARBA" id="ARBA00008114"/>
    </source>
</evidence>
<dbReference type="SUPFAM" id="SSF161111">
    <property type="entry name" value="Cation efflux protein transmembrane domain-like"/>
    <property type="match status" value="1"/>
</dbReference>
<protein>
    <submittedName>
        <fullName evidence="10">Cation transporter</fullName>
    </submittedName>
</protein>
<organism evidence="10 11">
    <name type="scientific">Sphingomonas sediminicola</name>
    <dbReference type="NCBI Taxonomy" id="386874"/>
    <lineage>
        <taxon>Bacteria</taxon>
        <taxon>Pseudomonadati</taxon>
        <taxon>Pseudomonadota</taxon>
        <taxon>Alphaproteobacteria</taxon>
        <taxon>Sphingomonadales</taxon>
        <taxon>Sphingomonadaceae</taxon>
        <taxon>Sphingomonas</taxon>
    </lineage>
</organism>
<evidence type="ECO:0000256" key="6">
    <source>
        <dbReference type="ARBA" id="ARBA00023136"/>
    </source>
</evidence>
<feature type="transmembrane region" description="Helical" evidence="7">
    <location>
        <begin position="158"/>
        <end position="183"/>
    </location>
</feature>
<evidence type="ECO:0000256" key="1">
    <source>
        <dbReference type="ARBA" id="ARBA00004141"/>
    </source>
</evidence>
<evidence type="ECO:0000256" key="5">
    <source>
        <dbReference type="ARBA" id="ARBA00022989"/>
    </source>
</evidence>
<dbReference type="Gene3D" id="1.20.1510.10">
    <property type="entry name" value="Cation efflux protein transmembrane domain"/>
    <property type="match status" value="1"/>
</dbReference>
<dbReference type="PANTHER" id="PTHR13414:SF9">
    <property type="entry name" value="PROTON-COUPLED ZINC ANTIPORTER SLC30A9, MITOCHONDRIAL"/>
    <property type="match status" value="1"/>
</dbReference>
<proteinExistence type="inferred from homology"/>
<keyword evidence="6 7" id="KW-0472">Membrane</keyword>
<keyword evidence="11" id="KW-1185">Reference proteome</keyword>
<evidence type="ECO:0000313" key="10">
    <source>
        <dbReference type="EMBL" id="QNP45147.1"/>
    </source>
</evidence>
<sequence length="309" mass="33693">MAVPESRPAIIAALIGNGLIAVTKGIAAAITGSSAMLSEAVHSLVDCGNEVLLLYGQHRSSRPADEVHPFGYGRELYFWCFVVALMIFALGAGISIYEGVIHIRHPEAITKPYINFIVLGLAFVFESVSWFVAWRGFQRVRGDGSIWHVVRASKDPTMFMVLFEDTAALIGIVIAAVGTGLAVAYDAPWIDGSASILIGLVLAAVAGVLARESKNLLIGERADPILQEAIREAADREACVRSVRRVLTTHMAPDQVIATMDVEFDDRLTIPDVEKLIGRIERGLRDRHPELSRVFIRPEPRVTSGIDRV</sequence>
<dbReference type="InterPro" id="IPR002524">
    <property type="entry name" value="Cation_efflux"/>
</dbReference>
<dbReference type="InterPro" id="IPR040177">
    <property type="entry name" value="SLC30A9"/>
</dbReference>
<dbReference type="RefSeq" id="WP_187708103.1">
    <property type="nucleotide sequence ID" value="NZ_CP060782.1"/>
</dbReference>
<dbReference type="EMBL" id="CP060782">
    <property type="protein sequence ID" value="QNP45147.1"/>
    <property type="molecule type" value="Genomic_DNA"/>
</dbReference>
<reference evidence="10 11" key="1">
    <citation type="submission" date="2020-08" db="EMBL/GenBank/DDBJ databases">
        <title>Genome sequence of Sphingomonas sediminicola KACC 15039T.</title>
        <authorList>
            <person name="Hyun D.-W."/>
            <person name="Bae J.-W."/>
        </authorList>
    </citation>
    <scope>NUCLEOTIDE SEQUENCE [LARGE SCALE GENOMIC DNA]</scope>
    <source>
        <strain evidence="10 11">KACC 15039</strain>
    </source>
</reference>
<dbReference type="NCBIfam" id="TIGR01297">
    <property type="entry name" value="CDF"/>
    <property type="match status" value="1"/>
</dbReference>
<evidence type="ECO:0000259" key="8">
    <source>
        <dbReference type="Pfam" id="PF01545"/>
    </source>
</evidence>
<feature type="domain" description="Cation efflux protein transmembrane" evidence="8">
    <location>
        <begin position="10"/>
        <end position="217"/>
    </location>
</feature>
<gene>
    <name evidence="10" type="ORF">H9L14_10830</name>
</gene>
<keyword evidence="4 7" id="KW-0812">Transmembrane</keyword>
<dbReference type="InterPro" id="IPR058533">
    <property type="entry name" value="Cation_efflux_TM"/>
</dbReference>
<comment type="subcellular location">
    <subcellularLocation>
        <location evidence="1">Membrane</location>
        <topology evidence="1">Multi-pass membrane protein</topology>
    </subcellularLocation>
</comment>
<comment type="similarity">
    <text evidence="2">Belongs to the cation diffusion facilitator (CDF) transporter (TC 2.A.4) family.</text>
</comment>
<feature type="domain" description="Cation efflux protein cytoplasmic" evidence="9">
    <location>
        <begin position="223"/>
        <end position="300"/>
    </location>
</feature>
<name>A0ABX6T875_9SPHN</name>
<dbReference type="Gene3D" id="3.30.70.1350">
    <property type="entry name" value="Cation efflux protein, cytoplasmic domain"/>
    <property type="match status" value="1"/>
</dbReference>
<dbReference type="Pfam" id="PF16916">
    <property type="entry name" value="ZT_dimer"/>
    <property type="match status" value="1"/>
</dbReference>
<dbReference type="InterPro" id="IPR027469">
    <property type="entry name" value="Cation_efflux_TMD_sf"/>
</dbReference>
<dbReference type="Pfam" id="PF01545">
    <property type="entry name" value="Cation_efflux"/>
    <property type="match status" value="1"/>
</dbReference>
<feature type="transmembrane region" description="Helical" evidence="7">
    <location>
        <begin position="189"/>
        <end position="210"/>
    </location>
</feature>
<evidence type="ECO:0000313" key="11">
    <source>
        <dbReference type="Proteomes" id="UP000516105"/>
    </source>
</evidence>
<keyword evidence="5 7" id="KW-1133">Transmembrane helix</keyword>
<dbReference type="InterPro" id="IPR036837">
    <property type="entry name" value="Cation_efflux_CTD_sf"/>
</dbReference>
<dbReference type="InterPro" id="IPR027470">
    <property type="entry name" value="Cation_efflux_CTD"/>
</dbReference>
<dbReference type="PANTHER" id="PTHR13414">
    <property type="entry name" value="HUEL-CATION TRANSPORTER"/>
    <property type="match status" value="1"/>
</dbReference>
<feature type="transmembrane region" description="Helical" evidence="7">
    <location>
        <begin position="76"/>
        <end position="96"/>
    </location>
</feature>
<evidence type="ECO:0000256" key="3">
    <source>
        <dbReference type="ARBA" id="ARBA00022448"/>
    </source>
</evidence>
<accession>A0ABX6T875</accession>
<dbReference type="SUPFAM" id="SSF160240">
    <property type="entry name" value="Cation efflux protein cytoplasmic domain-like"/>
    <property type="match status" value="1"/>
</dbReference>
<evidence type="ECO:0000256" key="4">
    <source>
        <dbReference type="ARBA" id="ARBA00022692"/>
    </source>
</evidence>
<dbReference type="Proteomes" id="UP000516105">
    <property type="component" value="Chromosome"/>
</dbReference>
<evidence type="ECO:0000256" key="7">
    <source>
        <dbReference type="SAM" id="Phobius"/>
    </source>
</evidence>
<evidence type="ECO:0000259" key="9">
    <source>
        <dbReference type="Pfam" id="PF16916"/>
    </source>
</evidence>